<organism evidence="1 2">
    <name type="scientific">Trichoderma breve</name>
    <dbReference type="NCBI Taxonomy" id="2034170"/>
    <lineage>
        <taxon>Eukaryota</taxon>
        <taxon>Fungi</taxon>
        <taxon>Dikarya</taxon>
        <taxon>Ascomycota</taxon>
        <taxon>Pezizomycotina</taxon>
        <taxon>Sordariomycetes</taxon>
        <taxon>Hypocreomycetidae</taxon>
        <taxon>Hypocreales</taxon>
        <taxon>Hypocreaceae</taxon>
        <taxon>Trichoderma</taxon>
    </lineage>
</organism>
<protein>
    <submittedName>
        <fullName evidence="1">Uncharacterized protein</fullName>
    </submittedName>
</protein>
<sequence>MSTMDMTPSATTQPFLSTSDYASSNAIMSYYQQELPSTAQRTYFISYIPQGNGEHSPMKGLAELRDRLHLEIAAPLPKVLVVPFYEDHLQGTAPTPTRYSAPQMACRWRFPQLVTDGWECSDTKLSSALGKHVVLSASFWCAKVPMLFVSQPMFTSANRRFEDKCLDQEIAWDFPPQYSGEMKIEEYINFKVYHRWVAFLGALRPCDLTREMLFVVITALKQNLEEARYLLGRGWAMSGANVRDWKELLDRLMRRVDIMASGDFSKQEVELYKGDAAKAG</sequence>
<comment type="caution">
    <text evidence="1">The sequence shown here is derived from an EMBL/GenBank/DDBJ whole genome shotgun (WGS) entry which is preliminary data.</text>
</comment>
<evidence type="ECO:0000313" key="1">
    <source>
        <dbReference type="EMBL" id="KAJ4857394.1"/>
    </source>
</evidence>
<gene>
    <name evidence="1" type="ORF">T069G_08291</name>
</gene>
<dbReference type="AlphaFoldDB" id="A0A9W9B9W6"/>
<dbReference type="RefSeq" id="XP_056026450.1">
    <property type="nucleotide sequence ID" value="XM_056175501.1"/>
</dbReference>
<accession>A0A9W9B9W6</accession>
<dbReference type="EMBL" id="JAOPEN010000005">
    <property type="protein sequence ID" value="KAJ4857394.1"/>
    <property type="molecule type" value="Genomic_DNA"/>
</dbReference>
<reference evidence="1" key="1">
    <citation type="submission" date="2022-09" db="EMBL/GenBank/DDBJ databases">
        <title>Chromosome-level assembly of Trichoderma breve T069, a fungus used in development of biopesticide product.</title>
        <authorList>
            <person name="Lin R."/>
            <person name="Liu T."/>
        </authorList>
    </citation>
    <scope>NUCLEOTIDE SEQUENCE</scope>
    <source>
        <strain evidence="1">T069</strain>
    </source>
</reference>
<proteinExistence type="predicted"/>
<name>A0A9W9B9W6_9HYPO</name>
<dbReference type="Proteomes" id="UP001140511">
    <property type="component" value="Unassembled WGS sequence"/>
</dbReference>
<dbReference type="GeneID" id="80870189"/>
<evidence type="ECO:0000313" key="2">
    <source>
        <dbReference type="Proteomes" id="UP001140511"/>
    </source>
</evidence>
<keyword evidence="2" id="KW-1185">Reference proteome</keyword>